<evidence type="ECO:0000313" key="2">
    <source>
        <dbReference type="Proteomes" id="UP000077202"/>
    </source>
</evidence>
<reference evidence="1" key="1">
    <citation type="submission" date="2016-03" db="EMBL/GenBank/DDBJ databases">
        <title>Mechanisms controlling the formation of the plant cell surface in tip-growing cells are functionally conserved among land plants.</title>
        <authorList>
            <person name="Honkanen S."/>
            <person name="Jones V.A."/>
            <person name="Morieri G."/>
            <person name="Champion C."/>
            <person name="Hetherington A.J."/>
            <person name="Kelly S."/>
            <person name="Saint-Marcoux D."/>
            <person name="Proust H."/>
            <person name="Prescott H."/>
            <person name="Dolan L."/>
        </authorList>
    </citation>
    <scope>NUCLEOTIDE SEQUENCE [LARGE SCALE GENOMIC DNA]</scope>
    <source>
        <tissue evidence="1">Whole gametophyte</tissue>
    </source>
</reference>
<dbReference type="EMBL" id="LVLJ01002860">
    <property type="protein sequence ID" value="OAE23336.1"/>
    <property type="molecule type" value="Genomic_DNA"/>
</dbReference>
<gene>
    <name evidence="1" type="ORF">AXG93_2053s1070</name>
</gene>
<keyword evidence="2" id="KW-1185">Reference proteome</keyword>
<name>A0A176VTY3_MARPO</name>
<accession>A0A176VTY3</accession>
<protein>
    <submittedName>
        <fullName evidence="1">Uncharacterized protein</fullName>
    </submittedName>
</protein>
<sequence>MNERSPGQELLLSIVKRVRSASKAERSAADDRSKHDESSTADLGFVLLLTSETQSQAGQATNPCCDMRVRPVDPKSGNEGLRIQALCSLMCNTTMKISLVLGVLAILVCEHTALAQTSTIVIEVGVDEVFTVECYAFESDTSVQKYYGLWEMQLHQSLQVAAADSSPSSIVCHFVLTGVIHLHQAFPVYLKSGLMFP</sequence>
<organism evidence="1 2">
    <name type="scientific">Marchantia polymorpha subsp. ruderalis</name>
    <dbReference type="NCBI Taxonomy" id="1480154"/>
    <lineage>
        <taxon>Eukaryota</taxon>
        <taxon>Viridiplantae</taxon>
        <taxon>Streptophyta</taxon>
        <taxon>Embryophyta</taxon>
        <taxon>Marchantiophyta</taxon>
        <taxon>Marchantiopsida</taxon>
        <taxon>Marchantiidae</taxon>
        <taxon>Marchantiales</taxon>
        <taxon>Marchantiaceae</taxon>
        <taxon>Marchantia</taxon>
    </lineage>
</organism>
<evidence type="ECO:0000313" key="1">
    <source>
        <dbReference type="EMBL" id="OAE23336.1"/>
    </source>
</evidence>
<comment type="caution">
    <text evidence="1">The sequence shown here is derived from an EMBL/GenBank/DDBJ whole genome shotgun (WGS) entry which is preliminary data.</text>
</comment>
<dbReference type="AlphaFoldDB" id="A0A176VTY3"/>
<proteinExistence type="predicted"/>
<dbReference type="Proteomes" id="UP000077202">
    <property type="component" value="Unassembled WGS sequence"/>
</dbReference>